<reference evidence="1 2" key="1">
    <citation type="submission" date="2018-08" db="EMBL/GenBank/DDBJ databases">
        <title>Hydrogenophaga sp. LA-38 isolated from sludge.</title>
        <authorList>
            <person name="Im W.-T."/>
        </authorList>
    </citation>
    <scope>NUCLEOTIDE SEQUENCE [LARGE SCALE GENOMIC DNA]</scope>
    <source>
        <strain evidence="1 2">LA-38</strain>
    </source>
</reference>
<evidence type="ECO:0000313" key="1">
    <source>
        <dbReference type="EMBL" id="RFP82855.1"/>
    </source>
</evidence>
<name>A0A372EQJ3_9BURK</name>
<protein>
    <submittedName>
        <fullName evidence="1">Prolyl 4-hydroxylase</fullName>
    </submittedName>
</protein>
<organism evidence="1 2">
    <name type="scientific">Hydrogenophaga borbori</name>
    <dbReference type="NCBI Taxonomy" id="2294117"/>
    <lineage>
        <taxon>Bacteria</taxon>
        <taxon>Pseudomonadati</taxon>
        <taxon>Pseudomonadota</taxon>
        <taxon>Betaproteobacteria</taxon>
        <taxon>Burkholderiales</taxon>
        <taxon>Comamonadaceae</taxon>
        <taxon>Hydrogenophaga</taxon>
    </lineage>
</organism>
<proteinExistence type="predicted"/>
<gene>
    <name evidence="1" type="ORF">DY262_00800</name>
</gene>
<evidence type="ECO:0000313" key="2">
    <source>
        <dbReference type="Proteomes" id="UP000261931"/>
    </source>
</evidence>
<dbReference type="InterPro" id="IPR018655">
    <property type="entry name" value="DUF2086"/>
</dbReference>
<sequence length="224" mass="23839">MDWAALAAQLDSEGHALLPGWLGADAARGLAQRLAAAATARVPLAALGLGRGEALGMDGPLPAPLEAWRAALYLPLAGIANRWNETLGLDGRYPAALDDRLLGPRRAGPARWPCCLSRLGAGDEVLLHPGPAGDAGLPLRLVVLLSQPGQDFEGGDFVMTEQRPRMQSRPLVLPLRLGDAAIIATDQRPFQGSRGHYRVRMRHAIGRVRRGERIGLALDFPAAP</sequence>
<keyword evidence="2" id="KW-1185">Reference proteome</keyword>
<dbReference type="AlphaFoldDB" id="A0A372EQJ3"/>
<dbReference type="EMBL" id="QVLS01000001">
    <property type="protein sequence ID" value="RFP82855.1"/>
    <property type="molecule type" value="Genomic_DNA"/>
</dbReference>
<dbReference type="Pfam" id="PF09859">
    <property type="entry name" value="Oxygenase-NA"/>
    <property type="match status" value="1"/>
</dbReference>
<comment type="caution">
    <text evidence="1">The sequence shown here is derived from an EMBL/GenBank/DDBJ whole genome shotgun (WGS) entry which is preliminary data.</text>
</comment>
<dbReference type="Proteomes" id="UP000261931">
    <property type="component" value="Unassembled WGS sequence"/>
</dbReference>
<accession>A0A372EQJ3</accession>